<dbReference type="EMBL" id="JAMKFE010000005">
    <property type="protein sequence ID" value="MCM5680035.1"/>
    <property type="molecule type" value="Genomic_DNA"/>
</dbReference>
<keyword evidence="4" id="KW-1185">Reference proteome</keyword>
<proteinExistence type="inferred from homology"/>
<protein>
    <submittedName>
        <fullName evidence="3">Tripartite tricarboxylate transporter substrate binding protein</fullName>
    </submittedName>
</protein>
<dbReference type="RefSeq" id="WP_251778269.1">
    <property type="nucleotide sequence ID" value="NZ_JAMKFE010000005.1"/>
</dbReference>
<dbReference type="InterPro" id="IPR005064">
    <property type="entry name" value="BUG"/>
</dbReference>
<dbReference type="InterPro" id="IPR042100">
    <property type="entry name" value="Bug_dom1"/>
</dbReference>
<dbReference type="CDD" id="cd13578">
    <property type="entry name" value="PBP2_Bug27"/>
    <property type="match status" value="1"/>
</dbReference>
<keyword evidence="2" id="KW-0732">Signal</keyword>
<comment type="similarity">
    <text evidence="1">Belongs to the UPF0065 (bug) family.</text>
</comment>
<evidence type="ECO:0000313" key="3">
    <source>
        <dbReference type="EMBL" id="MCM5680035.1"/>
    </source>
</evidence>
<dbReference type="Pfam" id="PF03401">
    <property type="entry name" value="TctC"/>
    <property type="match status" value="1"/>
</dbReference>
<accession>A0ABT0YMT1</accession>
<name>A0ABT0YMT1_9BURK</name>
<organism evidence="3 4">
    <name type="scientific">Caldimonas mangrovi</name>
    <dbReference type="NCBI Taxonomy" id="2944811"/>
    <lineage>
        <taxon>Bacteria</taxon>
        <taxon>Pseudomonadati</taxon>
        <taxon>Pseudomonadota</taxon>
        <taxon>Betaproteobacteria</taxon>
        <taxon>Burkholderiales</taxon>
        <taxon>Sphaerotilaceae</taxon>
        <taxon>Caldimonas</taxon>
    </lineage>
</organism>
<reference evidence="3" key="1">
    <citation type="submission" date="2022-05" db="EMBL/GenBank/DDBJ databases">
        <title>Schlegelella sp. nov., isolated from mangrove soil.</title>
        <authorList>
            <person name="Liu Y."/>
            <person name="Ge X."/>
            <person name="Liu W."/>
        </authorList>
    </citation>
    <scope>NUCLEOTIDE SEQUENCE</scope>
    <source>
        <strain evidence="3">S2-27</strain>
    </source>
</reference>
<dbReference type="Gene3D" id="3.40.190.10">
    <property type="entry name" value="Periplasmic binding protein-like II"/>
    <property type="match status" value="1"/>
</dbReference>
<feature type="signal peptide" evidence="2">
    <location>
        <begin position="1"/>
        <end position="27"/>
    </location>
</feature>
<evidence type="ECO:0000313" key="4">
    <source>
        <dbReference type="Proteomes" id="UP001165541"/>
    </source>
</evidence>
<feature type="chain" id="PRO_5045248364" evidence="2">
    <location>
        <begin position="28"/>
        <end position="326"/>
    </location>
</feature>
<dbReference type="Gene3D" id="3.40.190.150">
    <property type="entry name" value="Bordetella uptake gene, domain 1"/>
    <property type="match status" value="1"/>
</dbReference>
<dbReference type="PANTHER" id="PTHR42928">
    <property type="entry name" value="TRICARBOXYLATE-BINDING PROTEIN"/>
    <property type="match status" value="1"/>
</dbReference>
<comment type="caution">
    <text evidence="3">The sequence shown here is derived from an EMBL/GenBank/DDBJ whole genome shotgun (WGS) entry which is preliminary data.</text>
</comment>
<evidence type="ECO:0000256" key="2">
    <source>
        <dbReference type="SAM" id="SignalP"/>
    </source>
</evidence>
<evidence type="ECO:0000256" key="1">
    <source>
        <dbReference type="ARBA" id="ARBA00006987"/>
    </source>
</evidence>
<dbReference type="SUPFAM" id="SSF53850">
    <property type="entry name" value="Periplasmic binding protein-like II"/>
    <property type="match status" value="1"/>
</dbReference>
<dbReference type="Proteomes" id="UP001165541">
    <property type="component" value="Unassembled WGS sequence"/>
</dbReference>
<dbReference type="PIRSF" id="PIRSF017082">
    <property type="entry name" value="YflP"/>
    <property type="match status" value="1"/>
</dbReference>
<gene>
    <name evidence="3" type="ORF">M8A51_10870</name>
</gene>
<dbReference type="PANTHER" id="PTHR42928:SF5">
    <property type="entry name" value="BLR1237 PROTEIN"/>
    <property type="match status" value="1"/>
</dbReference>
<sequence length="326" mass="34157">MSHRFLLTLRAWALAVCALWASPGAQAAYPDKPVTLVVPYPPGGATDVLARILAKGLTQRLGQPVVVENKAGAGTAIGAAAVARAPADGYTLLISSNTTFTVNAALKRTLPYDPQQQFEGVGLIGSSPLVLLAHPSLPASTVAELVALAQKQPGTLSFGSFGTGTTSHLAGELFRMMTGAEMLHVPYRGSAPAMTDLIGGQVSLTFDTNVAAMPQIAAGKVKAIAVTSRKRYSGLPDVPTVAEAGFPDYEMVPWIAVVAPRGLPADVRARLSKALQQTIAAPATHAELEKAGVEVAWQPGAVYDERVSRELPLLRAYVHKAKLPIE</sequence>